<comment type="caution">
    <text evidence="3">The sequence shown here is derived from an EMBL/GenBank/DDBJ whole genome shotgun (WGS) entry which is preliminary data.</text>
</comment>
<feature type="region of interest" description="Disordered" evidence="1">
    <location>
        <begin position="49"/>
        <end position="68"/>
    </location>
</feature>
<feature type="chain" id="PRO_5032900833" evidence="2">
    <location>
        <begin position="22"/>
        <end position="109"/>
    </location>
</feature>
<evidence type="ECO:0000256" key="1">
    <source>
        <dbReference type="SAM" id="MobiDB-lite"/>
    </source>
</evidence>
<dbReference type="EMBL" id="JABBJJ010000087">
    <property type="protein sequence ID" value="NMO17069.1"/>
    <property type="molecule type" value="Genomic_DNA"/>
</dbReference>
<protein>
    <submittedName>
        <fullName evidence="3">DUF2845 domain-containing protein</fullName>
    </submittedName>
</protein>
<evidence type="ECO:0000256" key="2">
    <source>
        <dbReference type="SAM" id="SignalP"/>
    </source>
</evidence>
<proteinExistence type="predicted"/>
<dbReference type="InterPro" id="IPR021268">
    <property type="entry name" value="DUF2845"/>
</dbReference>
<accession>A0A848LDI0</accession>
<evidence type="ECO:0000313" key="3">
    <source>
        <dbReference type="EMBL" id="NMO17069.1"/>
    </source>
</evidence>
<name>A0A848LDI0_9BACT</name>
<keyword evidence="2" id="KW-0732">Signal</keyword>
<organism evidence="3 4">
    <name type="scientific">Pyxidicoccus fallax</name>
    <dbReference type="NCBI Taxonomy" id="394095"/>
    <lineage>
        <taxon>Bacteria</taxon>
        <taxon>Pseudomonadati</taxon>
        <taxon>Myxococcota</taxon>
        <taxon>Myxococcia</taxon>
        <taxon>Myxococcales</taxon>
        <taxon>Cystobacterineae</taxon>
        <taxon>Myxococcaceae</taxon>
        <taxon>Pyxidicoccus</taxon>
    </lineage>
</organism>
<gene>
    <name evidence="3" type="ORF">HG543_19710</name>
</gene>
<dbReference type="Proteomes" id="UP000518300">
    <property type="component" value="Unassembled WGS sequence"/>
</dbReference>
<keyword evidence="4" id="KW-1185">Reference proteome</keyword>
<dbReference type="Pfam" id="PF11006">
    <property type="entry name" value="DUF2845"/>
    <property type="match status" value="1"/>
</dbReference>
<evidence type="ECO:0000313" key="4">
    <source>
        <dbReference type="Proteomes" id="UP000518300"/>
    </source>
</evidence>
<feature type="signal peptide" evidence="2">
    <location>
        <begin position="1"/>
        <end position="21"/>
    </location>
</feature>
<sequence>MRSLMLAVAVALMWVPGAVQAASLRCGSALVSDGASKSDVIAKCGEPIAKESRSESEETKMRDGDTSTKRVVQKTFEEWTYNFGPNRLMQVVVFENGKLIDVKSGGYGR</sequence>
<dbReference type="RefSeq" id="WP_169346376.1">
    <property type="nucleotide sequence ID" value="NZ_JABBJJ010000087.1"/>
</dbReference>
<reference evidence="3 4" key="1">
    <citation type="submission" date="2020-04" db="EMBL/GenBank/DDBJ databases">
        <title>Draft genome of Pyxidicoccus fallax type strain.</title>
        <authorList>
            <person name="Whitworth D.E."/>
        </authorList>
    </citation>
    <scope>NUCLEOTIDE SEQUENCE [LARGE SCALE GENOMIC DNA]</scope>
    <source>
        <strain evidence="3 4">DSM 14698</strain>
    </source>
</reference>
<dbReference type="AlphaFoldDB" id="A0A848LDI0"/>